<evidence type="ECO:0000313" key="1">
    <source>
        <dbReference type="EMBL" id="KAF0132904.1"/>
    </source>
</evidence>
<dbReference type="GO" id="GO:0008915">
    <property type="term" value="F:lipid-A-disaccharide synthase activity"/>
    <property type="evidence" value="ECO:0007669"/>
    <property type="project" value="InterPro"/>
</dbReference>
<reference evidence="1 2" key="1">
    <citation type="submission" date="2019-12" db="EMBL/GenBank/DDBJ databases">
        <authorList>
            <person name="Wolfe R."/>
            <person name="Danczak R."/>
            <person name="Wilkins M."/>
        </authorList>
    </citation>
    <scope>NUCLEOTIDE SEQUENCE [LARGE SCALE GENOMIC DNA]</scope>
    <source>
        <strain evidence="1">X2_MaxBin.013</strain>
    </source>
</reference>
<accession>A0A833NRC0</accession>
<protein>
    <recommendedName>
        <fullName evidence="3">Lipid-A-disaccharide synthase</fullName>
    </recommendedName>
</protein>
<sequence>MNIVLIANSPGELSALVKPLAKRFKEKSFRIILFITPCQYASGKEVEFAKKHLAVDEVVSAEDYKKWLLGTSLPFSFDPEGICVFLGGDLLHAALIAKKLNYPSYAYIAGKQINWTNAFKKFYLPDQNMLAFFQKKKVPNLLVSGDLMVDSFEALSREEAREKWHISPEIKVVALLAGSRKWEIDFMLPLYEKIGKILKKENITLMLVVSPFISMEEITKYKEHQIFDVFAYQDSLPAADLALTIPGTNTANIAVLGIPMLLVFPLNNPEVIPLEGTMHYIGSIPIVKFAIKRLFAWWINKTTKYFALPNIKANKKIVPEIRGKVKPKNTARAIINLLKDKNRLFEMSQLLKESMGNHGAADVIVKDILNAK</sequence>
<dbReference type="SUPFAM" id="SSF53756">
    <property type="entry name" value="UDP-Glycosyltransferase/glycogen phosphorylase"/>
    <property type="match status" value="1"/>
</dbReference>
<dbReference type="GO" id="GO:0005543">
    <property type="term" value="F:phospholipid binding"/>
    <property type="evidence" value="ECO:0007669"/>
    <property type="project" value="TreeGrafter"/>
</dbReference>
<evidence type="ECO:0000313" key="2">
    <source>
        <dbReference type="Proteomes" id="UP000488506"/>
    </source>
</evidence>
<name>A0A833NRC0_UNCSA</name>
<dbReference type="GO" id="GO:0009245">
    <property type="term" value="P:lipid A biosynthetic process"/>
    <property type="evidence" value="ECO:0007669"/>
    <property type="project" value="InterPro"/>
</dbReference>
<dbReference type="InterPro" id="IPR003835">
    <property type="entry name" value="Glyco_trans_19"/>
</dbReference>
<proteinExistence type="predicted"/>
<dbReference type="Pfam" id="PF02684">
    <property type="entry name" value="LpxB"/>
    <property type="match status" value="1"/>
</dbReference>
<evidence type="ECO:0008006" key="3">
    <source>
        <dbReference type="Google" id="ProtNLM"/>
    </source>
</evidence>
<dbReference type="Proteomes" id="UP000488506">
    <property type="component" value="Unassembled WGS sequence"/>
</dbReference>
<gene>
    <name evidence="1" type="ORF">FD145_1517</name>
</gene>
<dbReference type="GO" id="GO:0016020">
    <property type="term" value="C:membrane"/>
    <property type="evidence" value="ECO:0007669"/>
    <property type="project" value="GOC"/>
</dbReference>
<comment type="caution">
    <text evidence="1">The sequence shown here is derived from an EMBL/GenBank/DDBJ whole genome shotgun (WGS) entry which is preliminary data.</text>
</comment>
<dbReference type="PANTHER" id="PTHR30372:SF6">
    <property type="entry name" value="LIPID-A-DISACCHARIDE SYNTHASE"/>
    <property type="match status" value="1"/>
</dbReference>
<organism evidence="1 2">
    <name type="scientific">Candidatus Saganbacteria bacterium</name>
    <dbReference type="NCBI Taxonomy" id="2575572"/>
    <lineage>
        <taxon>Bacteria</taxon>
        <taxon>Bacillati</taxon>
        <taxon>Saganbacteria</taxon>
    </lineage>
</organism>
<dbReference type="EMBL" id="WPAF01000039">
    <property type="protein sequence ID" value="KAF0132904.1"/>
    <property type="molecule type" value="Genomic_DNA"/>
</dbReference>
<dbReference type="AlphaFoldDB" id="A0A833NRC0"/>
<dbReference type="PANTHER" id="PTHR30372">
    <property type="entry name" value="LIPID-A-DISACCHARIDE SYNTHASE"/>
    <property type="match status" value="1"/>
</dbReference>